<dbReference type="EMBL" id="GL883117">
    <property type="protein sequence ID" value="EGG04669.1"/>
    <property type="molecule type" value="Genomic_DNA"/>
</dbReference>
<evidence type="ECO:0000313" key="3">
    <source>
        <dbReference type="Proteomes" id="UP000001072"/>
    </source>
</evidence>
<sequence length="191" mass="21778">MASLLHGRTLRPRGPTPGPSIVTTQEKTQEKYDSLEKIDEMQIDGDENTELQMIEPSHVKEINVKGKKGKGKNTKKNLKNLKNQKEEVKPTGIELEAQGGDSHQERRDQMNEDEVQINEHQRNEIDNDVVGDTTVGFVFSFTISIIFFMTQPDKQPLQRRRGNRDRHVIAKCYSCVLDTDRVAGVTLKYTL</sequence>
<dbReference type="AlphaFoldDB" id="F4RSL7"/>
<evidence type="ECO:0000256" key="1">
    <source>
        <dbReference type="SAM" id="MobiDB-lite"/>
    </source>
</evidence>
<dbReference type="VEuPathDB" id="FungiDB:MELLADRAFT_108292"/>
<feature type="compositionally biased region" description="Basic residues" evidence="1">
    <location>
        <begin position="65"/>
        <end position="79"/>
    </location>
</feature>
<dbReference type="HOGENOM" id="CLU_1421702_0_0_1"/>
<reference evidence="3" key="1">
    <citation type="journal article" date="2011" name="Proc. Natl. Acad. Sci. U.S.A.">
        <title>Obligate biotrophy features unraveled by the genomic analysis of rust fungi.</title>
        <authorList>
            <person name="Duplessis S."/>
            <person name="Cuomo C.A."/>
            <person name="Lin Y.-C."/>
            <person name="Aerts A."/>
            <person name="Tisserant E."/>
            <person name="Veneault-Fourrey C."/>
            <person name="Joly D.L."/>
            <person name="Hacquard S."/>
            <person name="Amselem J."/>
            <person name="Cantarel B.L."/>
            <person name="Chiu R."/>
            <person name="Coutinho P.M."/>
            <person name="Feau N."/>
            <person name="Field M."/>
            <person name="Frey P."/>
            <person name="Gelhaye E."/>
            <person name="Goldberg J."/>
            <person name="Grabherr M.G."/>
            <person name="Kodira C.D."/>
            <person name="Kohler A."/>
            <person name="Kuees U."/>
            <person name="Lindquist E.A."/>
            <person name="Lucas S.M."/>
            <person name="Mago R."/>
            <person name="Mauceli E."/>
            <person name="Morin E."/>
            <person name="Murat C."/>
            <person name="Pangilinan J.L."/>
            <person name="Park R."/>
            <person name="Pearson M."/>
            <person name="Quesneville H."/>
            <person name="Rouhier N."/>
            <person name="Sakthikumar S."/>
            <person name="Salamov A.A."/>
            <person name="Schmutz J."/>
            <person name="Selles B."/>
            <person name="Shapiro H."/>
            <person name="Tanguay P."/>
            <person name="Tuskan G.A."/>
            <person name="Henrissat B."/>
            <person name="Van de Peer Y."/>
            <person name="Rouze P."/>
            <person name="Ellis J.G."/>
            <person name="Dodds P.N."/>
            <person name="Schein J.E."/>
            <person name="Zhong S."/>
            <person name="Hamelin R.C."/>
            <person name="Grigoriev I.V."/>
            <person name="Szabo L.J."/>
            <person name="Martin F."/>
        </authorList>
    </citation>
    <scope>NUCLEOTIDE SEQUENCE [LARGE SCALE GENOMIC DNA]</scope>
    <source>
        <strain evidence="3">98AG31 / pathotype 3-4-7</strain>
    </source>
</reference>
<gene>
    <name evidence="2" type="ORF">MELLADRAFT_108292</name>
</gene>
<feature type="region of interest" description="Disordered" evidence="1">
    <location>
        <begin position="64"/>
        <end position="109"/>
    </location>
</feature>
<protein>
    <submittedName>
        <fullName evidence="2">Uncharacterized protein</fullName>
    </submittedName>
</protein>
<dbReference type="RefSeq" id="XP_007412108.1">
    <property type="nucleotide sequence ID" value="XM_007412046.1"/>
</dbReference>
<accession>F4RSL7</accession>
<dbReference type="KEGG" id="mlr:MELLADRAFT_108292"/>
<dbReference type="Proteomes" id="UP000001072">
    <property type="component" value="Unassembled WGS sequence"/>
</dbReference>
<name>F4RSL7_MELLP</name>
<keyword evidence="3" id="KW-1185">Reference proteome</keyword>
<dbReference type="GeneID" id="18923434"/>
<organism evidence="3">
    <name type="scientific">Melampsora larici-populina (strain 98AG31 / pathotype 3-4-7)</name>
    <name type="common">Poplar leaf rust fungus</name>
    <dbReference type="NCBI Taxonomy" id="747676"/>
    <lineage>
        <taxon>Eukaryota</taxon>
        <taxon>Fungi</taxon>
        <taxon>Dikarya</taxon>
        <taxon>Basidiomycota</taxon>
        <taxon>Pucciniomycotina</taxon>
        <taxon>Pucciniomycetes</taxon>
        <taxon>Pucciniales</taxon>
        <taxon>Melampsoraceae</taxon>
        <taxon>Melampsora</taxon>
    </lineage>
</organism>
<feature type="region of interest" description="Disordered" evidence="1">
    <location>
        <begin position="1"/>
        <end position="30"/>
    </location>
</feature>
<proteinExistence type="predicted"/>
<dbReference type="InParanoid" id="F4RSL7"/>
<evidence type="ECO:0000313" key="2">
    <source>
        <dbReference type="EMBL" id="EGG04669.1"/>
    </source>
</evidence>